<dbReference type="SUPFAM" id="SSF82199">
    <property type="entry name" value="SET domain"/>
    <property type="match status" value="1"/>
</dbReference>
<feature type="signal peptide" evidence="1">
    <location>
        <begin position="1"/>
        <end position="27"/>
    </location>
</feature>
<evidence type="ECO:0000313" key="4">
    <source>
        <dbReference type="Proteomes" id="UP000001449"/>
    </source>
</evidence>
<reference evidence="3 4" key="2">
    <citation type="journal article" date="2008" name="Nature">
        <title>The Phaeodactylum genome reveals the evolutionary history of diatom genomes.</title>
        <authorList>
            <person name="Bowler C."/>
            <person name="Allen A.E."/>
            <person name="Badger J.H."/>
            <person name="Grimwood J."/>
            <person name="Jabbari K."/>
            <person name="Kuo A."/>
            <person name="Maheswari U."/>
            <person name="Martens C."/>
            <person name="Maumus F."/>
            <person name="Otillar R.P."/>
            <person name="Rayko E."/>
            <person name="Salamov A."/>
            <person name="Vandepoele K."/>
            <person name="Beszteri B."/>
            <person name="Gruber A."/>
            <person name="Heijde M."/>
            <person name="Katinka M."/>
            <person name="Mock T."/>
            <person name="Valentin K."/>
            <person name="Verret F."/>
            <person name="Berges J.A."/>
            <person name="Brownlee C."/>
            <person name="Cadoret J.P."/>
            <person name="Chiovitti A."/>
            <person name="Choi C.J."/>
            <person name="Coesel S."/>
            <person name="De Martino A."/>
            <person name="Detter J.C."/>
            <person name="Durkin C."/>
            <person name="Falciatore A."/>
            <person name="Fournet J."/>
            <person name="Haruta M."/>
            <person name="Huysman M.J."/>
            <person name="Jenkins B.D."/>
            <person name="Jiroutova K."/>
            <person name="Jorgensen R.E."/>
            <person name="Joubert Y."/>
            <person name="Kaplan A."/>
            <person name="Kroger N."/>
            <person name="Kroth P.G."/>
            <person name="La Roche J."/>
            <person name="Lindquist E."/>
            <person name="Lommer M."/>
            <person name="Martin-Jezequel V."/>
            <person name="Lopez P.J."/>
            <person name="Lucas S."/>
            <person name="Mangogna M."/>
            <person name="McGinnis K."/>
            <person name="Medlin L.K."/>
            <person name="Montsant A."/>
            <person name="Oudot-Le Secq M.P."/>
            <person name="Napoli C."/>
            <person name="Obornik M."/>
            <person name="Parker M.S."/>
            <person name="Petit J.L."/>
            <person name="Porcel B.M."/>
            <person name="Poulsen N."/>
            <person name="Robison M."/>
            <person name="Rychlewski L."/>
            <person name="Rynearson T.A."/>
            <person name="Schmutz J."/>
            <person name="Shapiro H."/>
            <person name="Siaut M."/>
            <person name="Stanley M."/>
            <person name="Sussman M.R."/>
            <person name="Taylor A.R."/>
            <person name="Vardi A."/>
            <person name="von Dassow P."/>
            <person name="Vyverman W."/>
            <person name="Willis A."/>
            <person name="Wyrwicz L.S."/>
            <person name="Rokhsar D.S."/>
            <person name="Weissenbach J."/>
            <person name="Armbrust E.V."/>
            <person name="Green B.R."/>
            <person name="Van de Peer Y."/>
            <person name="Grigoriev I.V."/>
        </authorList>
    </citation>
    <scope>NUCLEOTIDE SEQUENCE [LARGE SCALE GENOMIC DNA]</scope>
    <source>
        <strain evidence="3 4">CCMP1335</strain>
    </source>
</reference>
<dbReference type="RefSeq" id="XP_002291922.1">
    <property type="nucleotide sequence ID" value="XM_002291886.1"/>
</dbReference>
<sequence length="617" mass="70074">MRTTSLSLHGILLAAIIALATPRIAWGAEVQQVSSNNEADDAKRRSSSDTCRLFMARSTIPNAGIGVFTAVPLAKDDEVGYADLVIPITDIDWHNNGSRNKHDYHWLWMNYDWLSTEILNLPYEAESSIACIPGMGAMPNCHFRLSNVKESWSKYNTVGLHRSRDAGVGAFTGYHGRHWFKVREEEFGLVPVSSSYTKAEQLLKKYNDLVLTAVDNSGSDLKKDLWKLIKEFPYKSRPLAALPTDSETADRAIEVGIKETELEGSIRPVDWLRINGKCLDNLRPGVSNIEGAGRGAFATRFIPQGDLVAPAPLIHIPYKEAVLMHSPSKGIVDDDGFDVRNITDIIGKQLILNYCFGHPESTVLLCPYGSGTSYINHNHQSPNVKIIWPDETHAIVFNSTWTKQSVDFLEDQFSPGLEFDYVALRDIEEGEEVVLDYGIDWEEAWNKHVEEWTPVDDADKYEDASQWNCFDKEECETALTIRTEEEQRDNPYSKNLTINCYFADAKDRELVWIDELDDWTMLEERVPKFECKILERHDTPGSVLYDVEIIIPVDEDGQDDEEYYEDVIVVTDVPQYGIQFVNKPYTSDLFLPNAFRHEIGIPDSMMPESWKKLVNDD</sequence>
<dbReference type="EMBL" id="CM000644">
    <property type="protein sequence ID" value="EED90773.1"/>
    <property type="molecule type" value="Genomic_DNA"/>
</dbReference>
<evidence type="ECO:0000313" key="3">
    <source>
        <dbReference type="EMBL" id="EED90773.1"/>
    </source>
</evidence>
<dbReference type="KEGG" id="tps:THAPSDRAFT_23651"/>
<dbReference type="HOGENOM" id="CLU_030622_0_0_1"/>
<dbReference type="GeneID" id="7443427"/>
<dbReference type="Gene3D" id="2.170.270.10">
    <property type="entry name" value="SET domain"/>
    <property type="match status" value="2"/>
</dbReference>
<dbReference type="eggNOG" id="ENOG502SHTT">
    <property type="taxonomic scope" value="Eukaryota"/>
</dbReference>
<dbReference type="Proteomes" id="UP000001449">
    <property type="component" value="Chromosome 8"/>
</dbReference>
<dbReference type="Pfam" id="PF00856">
    <property type="entry name" value="SET"/>
    <property type="match status" value="1"/>
</dbReference>
<feature type="chain" id="PRO_5002869500" description="SET domain-containing protein" evidence="1">
    <location>
        <begin position="28"/>
        <end position="617"/>
    </location>
</feature>
<protein>
    <recommendedName>
        <fullName evidence="2">SET domain-containing protein</fullName>
    </recommendedName>
</protein>
<keyword evidence="1" id="KW-0732">Signal</keyword>
<gene>
    <name evidence="3" type="ORF">THAPSDRAFT_23651</name>
</gene>
<dbReference type="AlphaFoldDB" id="B8C6A5"/>
<feature type="domain" description="SET" evidence="2">
    <location>
        <begin position="282"/>
        <end position="438"/>
    </location>
</feature>
<dbReference type="OMA" id="ETHAIVF"/>
<keyword evidence="4" id="KW-1185">Reference proteome</keyword>
<dbReference type="PaxDb" id="35128-Thaps23651"/>
<dbReference type="InterPro" id="IPR001214">
    <property type="entry name" value="SET_dom"/>
</dbReference>
<evidence type="ECO:0000256" key="1">
    <source>
        <dbReference type="SAM" id="SignalP"/>
    </source>
</evidence>
<dbReference type="InterPro" id="IPR046341">
    <property type="entry name" value="SET_dom_sf"/>
</dbReference>
<dbReference type="PROSITE" id="PS50280">
    <property type="entry name" value="SET"/>
    <property type="match status" value="1"/>
</dbReference>
<accession>B8C6A5</accession>
<name>B8C6A5_THAPS</name>
<evidence type="ECO:0000259" key="2">
    <source>
        <dbReference type="PROSITE" id="PS50280"/>
    </source>
</evidence>
<proteinExistence type="predicted"/>
<dbReference type="InParanoid" id="B8C6A5"/>
<reference evidence="3 4" key="1">
    <citation type="journal article" date="2004" name="Science">
        <title>The genome of the diatom Thalassiosira pseudonana: ecology, evolution, and metabolism.</title>
        <authorList>
            <person name="Armbrust E.V."/>
            <person name="Berges J.A."/>
            <person name="Bowler C."/>
            <person name="Green B.R."/>
            <person name="Martinez D."/>
            <person name="Putnam N.H."/>
            <person name="Zhou S."/>
            <person name="Allen A.E."/>
            <person name="Apt K.E."/>
            <person name="Bechner M."/>
            <person name="Brzezinski M.A."/>
            <person name="Chaal B.K."/>
            <person name="Chiovitti A."/>
            <person name="Davis A.K."/>
            <person name="Demarest M.S."/>
            <person name="Detter J.C."/>
            <person name="Glavina T."/>
            <person name="Goodstein D."/>
            <person name="Hadi M.Z."/>
            <person name="Hellsten U."/>
            <person name="Hildebrand M."/>
            <person name="Jenkins B.D."/>
            <person name="Jurka J."/>
            <person name="Kapitonov V.V."/>
            <person name="Kroger N."/>
            <person name="Lau W.W."/>
            <person name="Lane T.W."/>
            <person name="Larimer F.W."/>
            <person name="Lippmeier J.C."/>
            <person name="Lucas S."/>
            <person name="Medina M."/>
            <person name="Montsant A."/>
            <person name="Obornik M."/>
            <person name="Parker M.S."/>
            <person name="Palenik B."/>
            <person name="Pazour G.J."/>
            <person name="Richardson P.M."/>
            <person name="Rynearson T.A."/>
            <person name="Saito M.A."/>
            <person name="Schwartz D.C."/>
            <person name="Thamatrakoln K."/>
            <person name="Valentin K."/>
            <person name="Vardi A."/>
            <person name="Wilkerson F.P."/>
            <person name="Rokhsar D.S."/>
        </authorList>
    </citation>
    <scope>NUCLEOTIDE SEQUENCE [LARGE SCALE GENOMIC DNA]</scope>
    <source>
        <strain evidence="3 4">CCMP1335</strain>
    </source>
</reference>
<organism evidence="3 4">
    <name type="scientific">Thalassiosira pseudonana</name>
    <name type="common">Marine diatom</name>
    <name type="synonym">Cyclotella nana</name>
    <dbReference type="NCBI Taxonomy" id="35128"/>
    <lineage>
        <taxon>Eukaryota</taxon>
        <taxon>Sar</taxon>
        <taxon>Stramenopiles</taxon>
        <taxon>Ochrophyta</taxon>
        <taxon>Bacillariophyta</taxon>
        <taxon>Coscinodiscophyceae</taxon>
        <taxon>Thalassiosirophycidae</taxon>
        <taxon>Thalassiosirales</taxon>
        <taxon>Thalassiosiraceae</taxon>
        <taxon>Thalassiosira</taxon>
    </lineage>
</organism>